<comment type="caution">
    <text evidence="11">The sequence shown here is derived from an EMBL/GenBank/DDBJ whole genome shotgun (WGS) entry which is preliminary data.</text>
</comment>
<dbReference type="InterPro" id="IPR010372">
    <property type="entry name" value="DNA_pol3_delta_N"/>
</dbReference>
<proteinExistence type="inferred from homology"/>
<dbReference type="GO" id="GO:0003677">
    <property type="term" value="F:DNA binding"/>
    <property type="evidence" value="ECO:0007669"/>
    <property type="project" value="InterPro"/>
</dbReference>
<evidence type="ECO:0000256" key="7">
    <source>
        <dbReference type="ARBA" id="ARBA00034754"/>
    </source>
</evidence>
<dbReference type="Gene3D" id="1.10.8.60">
    <property type="match status" value="1"/>
</dbReference>
<keyword evidence="3 11" id="KW-0808">Transferase</keyword>
<dbReference type="Gene3D" id="1.20.272.10">
    <property type="match status" value="1"/>
</dbReference>
<evidence type="ECO:0000313" key="12">
    <source>
        <dbReference type="Proteomes" id="UP001241537"/>
    </source>
</evidence>
<keyword evidence="12" id="KW-1185">Reference proteome</keyword>
<accession>A0AAE3VBJ7</accession>
<dbReference type="GO" id="GO:0009360">
    <property type="term" value="C:DNA polymerase III complex"/>
    <property type="evidence" value="ECO:0007669"/>
    <property type="project" value="InterPro"/>
</dbReference>
<protein>
    <recommendedName>
        <fullName evidence="2">DNA polymerase III subunit delta</fullName>
        <ecNumber evidence="1">2.7.7.7</ecNumber>
    </recommendedName>
</protein>
<sequence length="326" mass="37129">MMKELNADLESGTLKPVYLLYGDESYLKRHYRGRFEKLLAGEDGMNLSVFEGKEISEDAVIDSADTLPFFAERRLIIVEESGWFKSSLERLPDYLAVMPETTVLLFLESAVDKRNRLYKAVQKRGCLCELTHPDERGLSLWAARYLARAGKKITASTMERFLGYVGDDMENVKNELEKLISYLGEREVVELRDVDTITSITLTNRIFEMVNAITAHRTAEAMRLYEDLLALKEPPMRILFLIARQYHQLRAVKELALSGKNKNEIAKLLKLPAFVASKMMAQVRPHPEAALSGMVRRCVELEERVKTGDMQDRLAVELLICGYGQG</sequence>
<evidence type="ECO:0000256" key="6">
    <source>
        <dbReference type="ARBA" id="ARBA00022932"/>
    </source>
</evidence>
<feature type="domain" description="DNA polymerase III delta N-terminal" evidence="9">
    <location>
        <begin position="18"/>
        <end position="129"/>
    </location>
</feature>
<evidence type="ECO:0000313" key="11">
    <source>
        <dbReference type="EMBL" id="MDQ0153259.1"/>
    </source>
</evidence>
<dbReference type="SUPFAM" id="SSF48019">
    <property type="entry name" value="post-AAA+ oligomerization domain-like"/>
    <property type="match status" value="1"/>
</dbReference>
<dbReference type="InterPro" id="IPR008921">
    <property type="entry name" value="DNA_pol3_clamp-load_cplx_C"/>
</dbReference>
<organism evidence="11 12">
    <name type="scientific">Moryella indoligenes</name>
    <dbReference type="NCBI Taxonomy" id="371674"/>
    <lineage>
        <taxon>Bacteria</taxon>
        <taxon>Bacillati</taxon>
        <taxon>Bacillota</taxon>
        <taxon>Clostridia</taxon>
        <taxon>Lachnospirales</taxon>
        <taxon>Lachnospiraceae</taxon>
        <taxon>Moryella</taxon>
    </lineage>
</organism>
<evidence type="ECO:0000256" key="5">
    <source>
        <dbReference type="ARBA" id="ARBA00022705"/>
    </source>
</evidence>
<dbReference type="GO" id="GO:0003887">
    <property type="term" value="F:DNA-directed DNA polymerase activity"/>
    <property type="evidence" value="ECO:0007669"/>
    <property type="project" value="UniProtKB-KW"/>
</dbReference>
<dbReference type="InterPro" id="IPR027417">
    <property type="entry name" value="P-loop_NTPase"/>
</dbReference>
<dbReference type="NCBIfam" id="TIGR01128">
    <property type="entry name" value="holA"/>
    <property type="match status" value="1"/>
</dbReference>
<reference evidence="11" key="1">
    <citation type="submission" date="2023-07" db="EMBL/GenBank/DDBJ databases">
        <title>Genomic Encyclopedia of Type Strains, Phase IV (KMG-IV): sequencing the most valuable type-strain genomes for metagenomic binning, comparative biology and taxonomic classification.</title>
        <authorList>
            <person name="Goeker M."/>
        </authorList>
    </citation>
    <scope>NUCLEOTIDE SEQUENCE</scope>
    <source>
        <strain evidence="11">DSM 19659</strain>
    </source>
</reference>
<evidence type="ECO:0000259" key="10">
    <source>
        <dbReference type="Pfam" id="PF21694"/>
    </source>
</evidence>
<keyword evidence="6" id="KW-0239">DNA-directed DNA polymerase</keyword>
<keyword evidence="4 11" id="KW-0548">Nucleotidyltransferase</keyword>
<dbReference type="GO" id="GO:0006261">
    <property type="term" value="P:DNA-templated DNA replication"/>
    <property type="evidence" value="ECO:0007669"/>
    <property type="project" value="TreeGrafter"/>
</dbReference>
<dbReference type="InterPro" id="IPR048466">
    <property type="entry name" value="DNA_pol3_delta-like_C"/>
</dbReference>
<evidence type="ECO:0000256" key="2">
    <source>
        <dbReference type="ARBA" id="ARBA00017703"/>
    </source>
</evidence>
<evidence type="ECO:0000256" key="4">
    <source>
        <dbReference type="ARBA" id="ARBA00022695"/>
    </source>
</evidence>
<evidence type="ECO:0000259" key="9">
    <source>
        <dbReference type="Pfam" id="PF06144"/>
    </source>
</evidence>
<dbReference type="Proteomes" id="UP001241537">
    <property type="component" value="Unassembled WGS sequence"/>
</dbReference>
<gene>
    <name evidence="11" type="ORF">J2S20_001969</name>
</gene>
<dbReference type="AlphaFoldDB" id="A0AAE3VBJ7"/>
<dbReference type="Pfam" id="PF21694">
    <property type="entry name" value="DNA_pol3_delta_C"/>
    <property type="match status" value="1"/>
</dbReference>
<dbReference type="PANTHER" id="PTHR34388:SF1">
    <property type="entry name" value="DNA POLYMERASE III SUBUNIT DELTA"/>
    <property type="match status" value="1"/>
</dbReference>
<evidence type="ECO:0000256" key="3">
    <source>
        <dbReference type="ARBA" id="ARBA00022679"/>
    </source>
</evidence>
<dbReference type="SUPFAM" id="SSF52540">
    <property type="entry name" value="P-loop containing nucleoside triphosphate hydrolases"/>
    <property type="match status" value="1"/>
</dbReference>
<feature type="domain" description="DNA polymerase III delta subunit-like C-terminal" evidence="10">
    <location>
        <begin position="204"/>
        <end position="321"/>
    </location>
</feature>
<dbReference type="EC" id="2.7.7.7" evidence="1"/>
<dbReference type="PANTHER" id="PTHR34388">
    <property type="entry name" value="DNA POLYMERASE III SUBUNIT DELTA"/>
    <property type="match status" value="1"/>
</dbReference>
<dbReference type="EMBL" id="JAUSTO010000015">
    <property type="protein sequence ID" value="MDQ0153259.1"/>
    <property type="molecule type" value="Genomic_DNA"/>
</dbReference>
<dbReference type="Pfam" id="PF06144">
    <property type="entry name" value="DNA_pol3_delta"/>
    <property type="match status" value="1"/>
</dbReference>
<comment type="catalytic activity">
    <reaction evidence="8">
        <text>DNA(n) + a 2'-deoxyribonucleoside 5'-triphosphate = DNA(n+1) + diphosphate</text>
        <dbReference type="Rhea" id="RHEA:22508"/>
        <dbReference type="Rhea" id="RHEA-COMP:17339"/>
        <dbReference type="Rhea" id="RHEA-COMP:17340"/>
        <dbReference type="ChEBI" id="CHEBI:33019"/>
        <dbReference type="ChEBI" id="CHEBI:61560"/>
        <dbReference type="ChEBI" id="CHEBI:173112"/>
        <dbReference type="EC" id="2.7.7.7"/>
    </reaction>
</comment>
<evidence type="ECO:0000256" key="1">
    <source>
        <dbReference type="ARBA" id="ARBA00012417"/>
    </source>
</evidence>
<comment type="similarity">
    <text evidence="7">Belongs to the DNA polymerase HolA subunit family.</text>
</comment>
<name>A0AAE3VBJ7_9FIRM</name>
<dbReference type="InterPro" id="IPR005790">
    <property type="entry name" value="DNA_polIII_delta"/>
</dbReference>
<keyword evidence="5" id="KW-0235">DNA replication</keyword>
<dbReference type="Gene3D" id="3.40.50.300">
    <property type="entry name" value="P-loop containing nucleotide triphosphate hydrolases"/>
    <property type="match status" value="1"/>
</dbReference>
<evidence type="ECO:0000256" key="8">
    <source>
        <dbReference type="ARBA" id="ARBA00049244"/>
    </source>
</evidence>